<gene>
    <name evidence="1" type="ORF">Tci_702792</name>
</gene>
<proteinExistence type="predicted"/>
<dbReference type="EMBL" id="BKCJ010598455">
    <property type="protein sequence ID" value="GFB30821.1"/>
    <property type="molecule type" value="Genomic_DNA"/>
</dbReference>
<organism evidence="1">
    <name type="scientific">Tanacetum cinerariifolium</name>
    <name type="common">Dalmatian daisy</name>
    <name type="synonym">Chrysanthemum cinerariifolium</name>
    <dbReference type="NCBI Taxonomy" id="118510"/>
    <lineage>
        <taxon>Eukaryota</taxon>
        <taxon>Viridiplantae</taxon>
        <taxon>Streptophyta</taxon>
        <taxon>Embryophyta</taxon>
        <taxon>Tracheophyta</taxon>
        <taxon>Spermatophyta</taxon>
        <taxon>Magnoliopsida</taxon>
        <taxon>eudicotyledons</taxon>
        <taxon>Gunneridae</taxon>
        <taxon>Pentapetalae</taxon>
        <taxon>asterids</taxon>
        <taxon>campanulids</taxon>
        <taxon>Asterales</taxon>
        <taxon>Asteraceae</taxon>
        <taxon>Asteroideae</taxon>
        <taxon>Anthemideae</taxon>
        <taxon>Anthemidinae</taxon>
        <taxon>Tanacetum</taxon>
    </lineage>
</organism>
<reference evidence="1" key="1">
    <citation type="journal article" date="2019" name="Sci. Rep.">
        <title>Draft genome of Tanacetum cinerariifolium, the natural source of mosquito coil.</title>
        <authorList>
            <person name="Yamashiro T."/>
            <person name="Shiraishi A."/>
            <person name="Satake H."/>
            <person name="Nakayama K."/>
        </authorList>
    </citation>
    <scope>NUCLEOTIDE SEQUENCE</scope>
</reference>
<name>A0A699LAQ5_TANCI</name>
<protein>
    <submittedName>
        <fullName evidence="1">Uncharacterized protein</fullName>
    </submittedName>
</protein>
<feature type="non-terminal residue" evidence="1">
    <location>
        <position position="1"/>
    </location>
</feature>
<accession>A0A699LAQ5</accession>
<dbReference type="AlphaFoldDB" id="A0A699LAQ5"/>
<evidence type="ECO:0000313" key="1">
    <source>
        <dbReference type="EMBL" id="GFB30821.1"/>
    </source>
</evidence>
<comment type="caution">
    <text evidence="1">The sequence shown here is derived from an EMBL/GenBank/DDBJ whole genome shotgun (WGS) entry which is preliminary data.</text>
</comment>
<sequence>LAFNDVIMLALSVEQRSIHTFFLDVTYGRMAASKKICDEYGRTLMETGKGHNPLKTLREGGTFAQYVGAKERHEFRQRRTTLVLAPFGLAPFVLTPFITGHKHEPNGSTISSALSICKLLNILHENV</sequence>